<feature type="transmembrane region" description="Helical" evidence="8">
    <location>
        <begin position="114"/>
        <end position="134"/>
    </location>
</feature>
<accession>A0A418T1M6</accession>
<keyword evidence="4 10" id="KW-0808">Transferase</keyword>
<dbReference type="GO" id="GO:0009103">
    <property type="term" value="P:lipopolysaccharide biosynthetic process"/>
    <property type="evidence" value="ECO:0007669"/>
    <property type="project" value="UniProtKB-ARBA"/>
</dbReference>
<feature type="transmembrane region" description="Helical" evidence="8">
    <location>
        <begin position="302"/>
        <end position="319"/>
    </location>
</feature>
<organism evidence="10 11">
    <name type="scientific">Paracoccus onubensis</name>
    <dbReference type="NCBI Taxonomy" id="1675788"/>
    <lineage>
        <taxon>Bacteria</taxon>
        <taxon>Pseudomonadati</taxon>
        <taxon>Pseudomonadota</taxon>
        <taxon>Alphaproteobacteria</taxon>
        <taxon>Rhodobacterales</taxon>
        <taxon>Paracoccaceae</taxon>
        <taxon>Paracoccus</taxon>
    </lineage>
</organism>
<proteinExistence type="predicted"/>
<feature type="transmembrane region" description="Helical" evidence="8">
    <location>
        <begin position="86"/>
        <end position="107"/>
    </location>
</feature>
<evidence type="ECO:0000256" key="1">
    <source>
        <dbReference type="ARBA" id="ARBA00004651"/>
    </source>
</evidence>
<dbReference type="AlphaFoldDB" id="A0A418T1M6"/>
<keyword evidence="11" id="KW-1185">Reference proteome</keyword>
<evidence type="ECO:0000256" key="4">
    <source>
        <dbReference type="ARBA" id="ARBA00022679"/>
    </source>
</evidence>
<keyword evidence="7 8" id="KW-0472">Membrane</keyword>
<feature type="transmembrane region" description="Helical" evidence="8">
    <location>
        <begin position="326"/>
        <end position="349"/>
    </location>
</feature>
<name>A0A418T1M6_9RHOB</name>
<dbReference type="GO" id="GO:0000030">
    <property type="term" value="F:mannosyltransferase activity"/>
    <property type="evidence" value="ECO:0007669"/>
    <property type="project" value="InterPro"/>
</dbReference>
<keyword evidence="2" id="KW-1003">Cell membrane</keyword>
<evidence type="ECO:0000256" key="7">
    <source>
        <dbReference type="ARBA" id="ARBA00023136"/>
    </source>
</evidence>
<dbReference type="EMBL" id="QZCG01000003">
    <property type="protein sequence ID" value="RJE87101.1"/>
    <property type="molecule type" value="Genomic_DNA"/>
</dbReference>
<dbReference type="GO" id="GO:0016763">
    <property type="term" value="F:pentosyltransferase activity"/>
    <property type="evidence" value="ECO:0007669"/>
    <property type="project" value="TreeGrafter"/>
</dbReference>
<dbReference type="OrthoDB" id="9775035at2"/>
<sequence>MQLDGATRRFLVAVLTGFGLLRLWAMFAVPFTDTTEARYGEIARKMVETGNWLTPQFDYGVPFWGKPPLHTWLSAGGMQLFGVNEVAARLPILLTALAVLFLVWLWVRDTVGRNTALVAMAVLATMAMFFGASGFVMTDMPMVLSTTLVMVGFWQAVGGGNSRWGYGVFLGLAIGMLAKGPVAVVLSGIPLMLWLALTWNWHLLRLLPWARGMALLTVLVAPWYVAAEIATPGFLRYFLIGEHVQRFLTPGWQGDLYGSGHREAKGMIWLFWLMAALPWSLVAALLLTRPGKLVTMFRQDRSAWLVYLLLWALSPLLLFTPASNILAAYVLPGLPAAAVLLVVLFTQMFEDQPSRAARTGFAIATLAIFALFLALTSGAVFAPQKIRLKSDKALVAAASSAMPGAPLYTLGGRSYSAEFYSRGKARAIDPEDFARLAGSGAPVAFSVPPDMASEAATLGLENLGKYGRHVLFVTQPTNEVK</sequence>
<feature type="transmembrane region" description="Helical" evidence="8">
    <location>
        <begin position="12"/>
        <end position="31"/>
    </location>
</feature>
<evidence type="ECO:0000256" key="8">
    <source>
        <dbReference type="SAM" id="Phobius"/>
    </source>
</evidence>
<dbReference type="GO" id="GO:0005886">
    <property type="term" value="C:plasma membrane"/>
    <property type="evidence" value="ECO:0007669"/>
    <property type="project" value="UniProtKB-SubCell"/>
</dbReference>
<feature type="transmembrane region" description="Helical" evidence="8">
    <location>
        <begin position="267"/>
        <end position="287"/>
    </location>
</feature>
<reference evidence="11" key="1">
    <citation type="submission" date="2018-09" db="EMBL/GenBank/DDBJ databases">
        <title>Acidovorax cavernicola nov. sp. isolated from Gruta de las Maravillas (Aracena, Spain).</title>
        <authorList>
            <person name="Jurado V."/>
            <person name="Gutierrez-Patricio S."/>
            <person name="Gonzalez-Pimentel J.L."/>
            <person name="Miller A.Z."/>
            <person name="Laiz L."/>
            <person name="Saiz-Jimenez C."/>
        </authorList>
    </citation>
    <scope>NUCLEOTIDE SEQUENCE [LARGE SCALE GENOMIC DNA]</scope>
    <source>
        <strain evidence="11">1011MAR3C25</strain>
    </source>
</reference>
<feature type="transmembrane region" description="Helical" evidence="8">
    <location>
        <begin position="361"/>
        <end position="382"/>
    </location>
</feature>
<evidence type="ECO:0000313" key="11">
    <source>
        <dbReference type="Proteomes" id="UP000284202"/>
    </source>
</evidence>
<evidence type="ECO:0000313" key="10">
    <source>
        <dbReference type="EMBL" id="RJE87101.1"/>
    </source>
</evidence>
<keyword evidence="6 8" id="KW-1133">Transmembrane helix</keyword>
<dbReference type="Pfam" id="PF02366">
    <property type="entry name" value="PMT"/>
    <property type="match status" value="1"/>
</dbReference>
<dbReference type="Proteomes" id="UP000284202">
    <property type="component" value="Unassembled WGS sequence"/>
</dbReference>
<dbReference type="InterPro" id="IPR050297">
    <property type="entry name" value="LipidA_mod_glycosyltrf_83"/>
</dbReference>
<gene>
    <name evidence="10" type="ORF">D3P04_04935</name>
</gene>
<protein>
    <submittedName>
        <fullName evidence="10">Glycosyltransferase family 39 protein</fullName>
    </submittedName>
</protein>
<dbReference type="GO" id="GO:0010041">
    <property type="term" value="P:response to iron(III) ion"/>
    <property type="evidence" value="ECO:0007669"/>
    <property type="project" value="TreeGrafter"/>
</dbReference>
<feature type="domain" description="ArnT-like N-terminal" evidence="9">
    <location>
        <begin position="33"/>
        <end position="238"/>
    </location>
</feature>
<evidence type="ECO:0000256" key="2">
    <source>
        <dbReference type="ARBA" id="ARBA00022475"/>
    </source>
</evidence>
<keyword evidence="3" id="KW-0328">Glycosyltransferase</keyword>
<dbReference type="PANTHER" id="PTHR33908">
    <property type="entry name" value="MANNOSYLTRANSFERASE YKCB-RELATED"/>
    <property type="match status" value="1"/>
</dbReference>
<evidence type="ECO:0000256" key="3">
    <source>
        <dbReference type="ARBA" id="ARBA00022676"/>
    </source>
</evidence>
<evidence type="ECO:0000256" key="5">
    <source>
        <dbReference type="ARBA" id="ARBA00022692"/>
    </source>
</evidence>
<dbReference type="PANTHER" id="PTHR33908:SF3">
    <property type="entry name" value="UNDECAPRENYL PHOSPHATE-ALPHA-4-AMINO-4-DEOXY-L-ARABINOSE ARABINOSYL TRANSFERASE"/>
    <property type="match status" value="1"/>
</dbReference>
<dbReference type="GO" id="GO:0006493">
    <property type="term" value="P:protein O-linked glycosylation"/>
    <property type="evidence" value="ECO:0007669"/>
    <property type="project" value="InterPro"/>
</dbReference>
<comment type="caution">
    <text evidence="10">The sequence shown here is derived from an EMBL/GenBank/DDBJ whole genome shotgun (WGS) entry which is preliminary data.</text>
</comment>
<evidence type="ECO:0000259" key="9">
    <source>
        <dbReference type="Pfam" id="PF02366"/>
    </source>
</evidence>
<evidence type="ECO:0000256" key="6">
    <source>
        <dbReference type="ARBA" id="ARBA00022989"/>
    </source>
</evidence>
<dbReference type="InterPro" id="IPR003342">
    <property type="entry name" value="ArnT-like_N"/>
</dbReference>
<comment type="subcellular location">
    <subcellularLocation>
        <location evidence="1">Cell membrane</location>
        <topology evidence="1">Multi-pass membrane protein</topology>
    </subcellularLocation>
</comment>
<feature type="transmembrane region" description="Helical" evidence="8">
    <location>
        <begin position="169"/>
        <end position="197"/>
    </location>
</feature>
<keyword evidence="5 8" id="KW-0812">Transmembrane</keyword>